<keyword evidence="9" id="KW-1185">Reference proteome</keyword>
<name>A0ABU4S8Y2_9GAMM</name>
<reference evidence="9" key="1">
    <citation type="journal article" date="2024" name="Toxins">
        <title>Genome Sequence Analysis of Native Xenorhabdus Strains Isolated from Entomopathogenic Nematodes in Argentina.</title>
        <authorList>
            <person name="Palma L."/>
            <person name="Frizzo L."/>
            <person name="Kaiser S."/>
            <person name="Berry C."/>
            <person name="Caballero P."/>
            <person name="Bode H.B."/>
            <person name="Del Valle E.E."/>
        </authorList>
    </citation>
    <scope>NUCLEOTIDE SEQUENCE [LARGE SCALE GENOMIC DNA]</scope>
    <source>
        <strain evidence="9">12</strain>
    </source>
</reference>
<dbReference type="EMBL" id="VCDN01000026">
    <property type="protein sequence ID" value="MDX7987231.1"/>
    <property type="molecule type" value="Genomic_DNA"/>
</dbReference>
<evidence type="ECO:0000256" key="5">
    <source>
        <dbReference type="ARBA" id="ARBA00023315"/>
    </source>
</evidence>
<dbReference type="InterPro" id="IPR003679">
    <property type="entry name" value="Amioglycoside_AcTrfase"/>
</dbReference>
<keyword evidence="5 7" id="KW-0012">Acyltransferase</keyword>
<comment type="caution">
    <text evidence="8">The sequence shown here is derived from an EMBL/GenBank/DDBJ whole genome shotgun (WGS) entry which is preliminary data.</text>
</comment>
<sequence>MIKIGEDTYWTKSTLVEQLRNMDIKHGDVVMAHVSMRSVGNCLNGVDDLIQAILTAIGTSGTLLCYTNWEQNYEDSLDEKGRVPLGLKPEIMPYDRLSSRASRDHGVFAESVRTTKGALRSQNPGASVVAIGNDAEYFIENHSLNYGYGNDSPFAKLVARRGKILMIGAPYDTMSLLHHGEHLANIPNKRMRKMEVPLLENNHITWFTLEEFDTVDPVCEQFYEGYFGDIVEQYRCSHLDGVTGVIGSATTLVVPAKKMLDYAICWMENYRNEE</sequence>
<evidence type="ECO:0000256" key="4">
    <source>
        <dbReference type="ARBA" id="ARBA00022679"/>
    </source>
</evidence>
<keyword evidence="7" id="KW-0046">Antibiotic resistance</keyword>
<accession>A0ABU4S8Y2</accession>
<dbReference type="PANTHER" id="PTHR11104">
    <property type="entry name" value="AMINOGLYCOSIDE N3-ACETYLTRANSFERASE"/>
    <property type="match status" value="1"/>
</dbReference>
<evidence type="ECO:0000256" key="3">
    <source>
        <dbReference type="ARBA" id="ARBA00012882"/>
    </source>
</evidence>
<comment type="similarity">
    <text evidence="2 7">Belongs to the antibiotic N-acetyltransferase family.</text>
</comment>
<dbReference type="EC" id="2.3.1.-" evidence="7"/>
<evidence type="ECO:0000256" key="1">
    <source>
        <dbReference type="ARBA" id="ARBA00003521"/>
    </source>
</evidence>
<dbReference type="NCBIfam" id="NF033082">
    <property type="entry name" value="AAC_3"/>
    <property type="match status" value="1"/>
</dbReference>
<comment type="catalytic activity">
    <reaction evidence="6 7">
        <text>a 2-deoxystreptamine antibiotic + acetyl-CoA = an N(3)-acetyl-2-deoxystreptamine antibiotic + CoA + H(+)</text>
        <dbReference type="Rhea" id="RHEA:12665"/>
        <dbReference type="ChEBI" id="CHEBI:15378"/>
        <dbReference type="ChEBI" id="CHEBI:57287"/>
        <dbReference type="ChEBI" id="CHEBI:57288"/>
        <dbReference type="ChEBI" id="CHEBI:57921"/>
        <dbReference type="ChEBI" id="CHEBI:77452"/>
        <dbReference type="EC" id="2.3.1.81"/>
    </reaction>
</comment>
<organism evidence="8 9">
    <name type="scientific">Xenorhabdus santafensis</name>
    <dbReference type="NCBI Taxonomy" id="2582833"/>
    <lineage>
        <taxon>Bacteria</taxon>
        <taxon>Pseudomonadati</taxon>
        <taxon>Pseudomonadota</taxon>
        <taxon>Gammaproteobacteria</taxon>
        <taxon>Enterobacterales</taxon>
        <taxon>Morganellaceae</taxon>
        <taxon>Xenorhabdus</taxon>
    </lineage>
</organism>
<protein>
    <recommendedName>
        <fullName evidence="3 7">Aminoglycoside N(3)-acetyltransferase</fullName>
        <ecNumber evidence="7">2.3.1.-</ecNumber>
    </recommendedName>
</protein>
<dbReference type="RefSeq" id="WP_319929666.1">
    <property type="nucleotide sequence ID" value="NZ_VCDN01000026.1"/>
</dbReference>
<evidence type="ECO:0000256" key="6">
    <source>
        <dbReference type="ARBA" id="ARBA00052868"/>
    </source>
</evidence>
<proteinExistence type="inferred from homology"/>
<gene>
    <name evidence="8" type="primary">aac(3)</name>
    <name evidence="8" type="ORF">FE392_07785</name>
</gene>
<comment type="function">
    <text evidence="1">Resistance to antibiotics containing the 2-deoxy-streptamine ring including gentamicin, kanamycin, tobramycin, neomycin and apramycin.</text>
</comment>
<evidence type="ECO:0000313" key="9">
    <source>
        <dbReference type="Proteomes" id="UP001271890"/>
    </source>
</evidence>
<evidence type="ECO:0000256" key="7">
    <source>
        <dbReference type="RuleBase" id="RU365031"/>
    </source>
</evidence>
<keyword evidence="4 7" id="KW-0808">Transferase</keyword>
<dbReference type="InterPro" id="IPR028345">
    <property type="entry name" value="Antibiotic_NAT-like"/>
</dbReference>
<dbReference type="Pfam" id="PF02522">
    <property type="entry name" value="Antibiotic_NAT"/>
    <property type="match status" value="1"/>
</dbReference>
<dbReference type="SUPFAM" id="SSF110710">
    <property type="entry name" value="TTHA0583/YokD-like"/>
    <property type="match status" value="1"/>
</dbReference>
<dbReference type="Proteomes" id="UP001271890">
    <property type="component" value="Unassembled WGS sequence"/>
</dbReference>
<evidence type="ECO:0000256" key="2">
    <source>
        <dbReference type="ARBA" id="ARBA00006383"/>
    </source>
</evidence>
<evidence type="ECO:0000313" key="8">
    <source>
        <dbReference type="EMBL" id="MDX7987231.1"/>
    </source>
</evidence>
<dbReference type="PANTHER" id="PTHR11104:SF0">
    <property type="entry name" value="SPBETA PROPHAGE-DERIVED AMINOGLYCOSIDE N(3')-ACETYLTRANSFERASE-LIKE PROTEIN YOKD"/>
    <property type="match status" value="1"/>
</dbReference>